<dbReference type="GO" id="GO:0010150">
    <property type="term" value="P:leaf senescence"/>
    <property type="evidence" value="ECO:0007669"/>
    <property type="project" value="UniProtKB-ARBA"/>
</dbReference>
<protein>
    <recommendedName>
        <fullName evidence="3">Fructose-1-6-bisphosphatase class 1 C-terminal domain-containing protein</fullName>
    </recommendedName>
</protein>
<feature type="domain" description="Fructose-1-6-bisphosphatase class 1 C-terminal" evidence="3">
    <location>
        <begin position="27"/>
        <end position="101"/>
    </location>
</feature>
<dbReference type="Pfam" id="PF18913">
    <property type="entry name" value="FBPase_C"/>
    <property type="match status" value="1"/>
</dbReference>
<evidence type="ECO:0000256" key="2">
    <source>
        <dbReference type="ARBA" id="ARBA00034773"/>
    </source>
</evidence>
<dbReference type="Proteomes" id="UP000541444">
    <property type="component" value="Unassembled WGS sequence"/>
</dbReference>
<dbReference type="InterPro" id="IPR007608">
    <property type="entry name" value="Senescence_reg_S40"/>
</dbReference>
<name>A0A7J7P3F0_9MAGN</name>
<dbReference type="OrthoDB" id="10256725at2759"/>
<dbReference type="GO" id="GO:0006094">
    <property type="term" value="P:gluconeogenesis"/>
    <property type="evidence" value="ECO:0007669"/>
    <property type="project" value="TreeGrafter"/>
</dbReference>
<dbReference type="EMBL" id="JACGCM010000309">
    <property type="protein sequence ID" value="KAF6173979.1"/>
    <property type="molecule type" value="Genomic_DNA"/>
</dbReference>
<dbReference type="AlphaFoldDB" id="A0A7J7P3F0"/>
<evidence type="ECO:0000313" key="4">
    <source>
        <dbReference type="EMBL" id="KAF6173979.1"/>
    </source>
</evidence>
<proteinExistence type="inferred from homology"/>
<sequence>MADRYGNISNNGDGVQELSEADVWGVIIVKEKGVFTNVISSSAKAKLRLLFEMAPLGLLVEKAGGYSSDGYKSILDKVITALDEQTQVAYGSKKRLSGLRKLCTGRPDSKLVSRFISSGCGPVAVSGKLESGALRCGSKPCTVAMAGDNVAVGLQGIDVSNVVAGGVLSPKFPCGSVNSFRVEDPHFRSYNANPYWLSGSFAWTRMNGLPKSLQKVRSLHFLCEGVGKTLKGRDLSKVKNVVNTVRNAIFTRIGFIEQTTFT</sequence>
<comment type="pathway">
    <text evidence="1">Carbohydrate biosynthesis.</text>
</comment>
<dbReference type="Pfam" id="PF04520">
    <property type="entry name" value="Senescence_reg"/>
    <property type="match status" value="1"/>
</dbReference>
<dbReference type="GO" id="GO:0006000">
    <property type="term" value="P:fructose metabolic process"/>
    <property type="evidence" value="ECO:0007669"/>
    <property type="project" value="TreeGrafter"/>
</dbReference>
<dbReference type="GO" id="GO:0042132">
    <property type="term" value="F:fructose 1,6-bisphosphate 1-phosphatase activity"/>
    <property type="evidence" value="ECO:0007669"/>
    <property type="project" value="TreeGrafter"/>
</dbReference>
<dbReference type="PROSITE" id="PS00124">
    <property type="entry name" value="FBPASE"/>
    <property type="match status" value="1"/>
</dbReference>
<evidence type="ECO:0000256" key="1">
    <source>
        <dbReference type="ARBA" id="ARBA00024331"/>
    </source>
</evidence>
<dbReference type="GO" id="GO:0006002">
    <property type="term" value="P:fructose 6-phosphate metabolic process"/>
    <property type="evidence" value="ECO:0007669"/>
    <property type="project" value="TreeGrafter"/>
</dbReference>
<dbReference type="InterPro" id="IPR020548">
    <property type="entry name" value="Fructose_bisphosphatase_AS"/>
</dbReference>
<keyword evidence="5" id="KW-1185">Reference proteome</keyword>
<dbReference type="InterPro" id="IPR044015">
    <property type="entry name" value="FBPase_C_dom"/>
</dbReference>
<dbReference type="GO" id="GO:0005737">
    <property type="term" value="C:cytoplasm"/>
    <property type="evidence" value="ECO:0007669"/>
    <property type="project" value="TreeGrafter"/>
</dbReference>
<dbReference type="GO" id="GO:0030388">
    <property type="term" value="P:fructose 1,6-bisphosphate metabolic process"/>
    <property type="evidence" value="ECO:0007669"/>
    <property type="project" value="TreeGrafter"/>
</dbReference>
<dbReference type="GO" id="GO:0005986">
    <property type="term" value="P:sucrose biosynthetic process"/>
    <property type="evidence" value="ECO:0007669"/>
    <property type="project" value="TreeGrafter"/>
</dbReference>
<comment type="caution">
    <text evidence="4">The sequence shown here is derived from an EMBL/GenBank/DDBJ whole genome shotgun (WGS) entry which is preliminary data.</text>
</comment>
<gene>
    <name evidence="4" type="ORF">GIB67_039930</name>
</gene>
<dbReference type="Gene3D" id="3.40.190.80">
    <property type="match status" value="1"/>
</dbReference>
<dbReference type="PANTHER" id="PTHR11556">
    <property type="entry name" value="FRUCTOSE-1,6-BISPHOSPHATASE-RELATED"/>
    <property type="match status" value="1"/>
</dbReference>
<evidence type="ECO:0000313" key="5">
    <source>
        <dbReference type="Proteomes" id="UP000541444"/>
    </source>
</evidence>
<reference evidence="4 5" key="1">
    <citation type="journal article" date="2020" name="IScience">
        <title>Genome Sequencing of the Endangered Kingdonia uniflora (Circaeasteraceae, Ranunculales) Reveals Potential Mechanisms of Evolutionary Specialization.</title>
        <authorList>
            <person name="Sun Y."/>
            <person name="Deng T."/>
            <person name="Zhang A."/>
            <person name="Moore M.J."/>
            <person name="Landis J.B."/>
            <person name="Lin N."/>
            <person name="Zhang H."/>
            <person name="Zhang X."/>
            <person name="Huang J."/>
            <person name="Zhang X."/>
            <person name="Sun H."/>
            <person name="Wang H."/>
        </authorList>
    </citation>
    <scope>NUCLEOTIDE SEQUENCE [LARGE SCALE GENOMIC DNA]</scope>
    <source>
        <strain evidence="4">TB1705</strain>
        <tissue evidence="4">Leaf</tissue>
    </source>
</reference>
<dbReference type="PANTHER" id="PTHR11556:SF35">
    <property type="entry name" value="SEDOHEPTULOSE-1,7-BISPHOSPHATASE, CHLOROPLASTIC"/>
    <property type="match status" value="1"/>
</dbReference>
<dbReference type="InterPro" id="IPR000146">
    <property type="entry name" value="FBPase_class-1"/>
</dbReference>
<accession>A0A7J7P3F0</accession>
<dbReference type="SUPFAM" id="SSF56655">
    <property type="entry name" value="Carbohydrate phosphatase"/>
    <property type="match status" value="1"/>
</dbReference>
<evidence type="ECO:0000259" key="3">
    <source>
        <dbReference type="Pfam" id="PF18913"/>
    </source>
</evidence>
<comment type="similarity">
    <text evidence="2">Belongs to the senescence regulator S40 family.</text>
</comment>
<organism evidence="4 5">
    <name type="scientific">Kingdonia uniflora</name>
    <dbReference type="NCBI Taxonomy" id="39325"/>
    <lineage>
        <taxon>Eukaryota</taxon>
        <taxon>Viridiplantae</taxon>
        <taxon>Streptophyta</taxon>
        <taxon>Embryophyta</taxon>
        <taxon>Tracheophyta</taxon>
        <taxon>Spermatophyta</taxon>
        <taxon>Magnoliopsida</taxon>
        <taxon>Ranunculales</taxon>
        <taxon>Circaeasteraceae</taxon>
        <taxon>Kingdonia</taxon>
    </lineage>
</organism>